<dbReference type="AlphaFoldDB" id="A0A1A9ANG2"/>
<dbReference type="EMBL" id="FLRD01001630">
    <property type="protein sequence ID" value="SBT57747.1"/>
    <property type="molecule type" value="Genomic_DNA"/>
</dbReference>
<dbReference type="Proteomes" id="UP000078555">
    <property type="component" value="Unassembled WGS sequence"/>
</dbReference>
<gene>
    <name evidence="4" type="ORF">POVWA1_083530</name>
    <name evidence="3" type="ORF">POVWA2_077900</name>
</gene>
<evidence type="ECO:0000256" key="1">
    <source>
        <dbReference type="SAM" id="Phobius"/>
    </source>
</evidence>
<dbReference type="EMBL" id="FLRE01001777">
    <property type="protein sequence ID" value="SBT57196.1"/>
    <property type="molecule type" value="Genomic_DNA"/>
</dbReference>
<reference evidence="5 6" key="2">
    <citation type="submission" date="2016-05" db="EMBL/GenBank/DDBJ databases">
        <authorList>
            <person name="Naeem Raeece"/>
        </authorList>
    </citation>
    <scope>NUCLEOTIDE SEQUENCE [LARGE SCALE GENOMIC DNA]</scope>
</reference>
<feature type="transmembrane region" description="Helical" evidence="1">
    <location>
        <begin position="235"/>
        <end position="253"/>
    </location>
</feature>
<evidence type="ECO:0000256" key="2">
    <source>
        <dbReference type="SAM" id="SignalP"/>
    </source>
</evidence>
<organism evidence="4 6">
    <name type="scientific">Plasmodium ovale wallikeri</name>
    <dbReference type="NCBI Taxonomy" id="864142"/>
    <lineage>
        <taxon>Eukaryota</taxon>
        <taxon>Sar</taxon>
        <taxon>Alveolata</taxon>
        <taxon>Apicomplexa</taxon>
        <taxon>Aconoidasida</taxon>
        <taxon>Haemosporida</taxon>
        <taxon>Plasmodiidae</taxon>
        <taxon>Plasmodium</taxon>
        <taxon>Plasmodium (Plasmodium)</taxon>
    </lineage>
</organism>
<feature type="chain" id="PRO_5015060073" description="Pv-fam-d protein" evidence="2">
    <location>
        <begin position="22"/>
        <end position="301"/>
    </location>
</feature>
<evidence type="ECO:0000313" key="3">
    <source>
        <dbReference type="EMBL" id="SBT57196.1"/>
    </source>
</evidence>
<feature type="signal peptide" evidence="2">
    <location>
        <begin position="1"/>
        <end position="21"/>
    </location>
</feature>
<keyword evidence="1" id="KW-0812">Transmembrane</keyword>
<protein>
    <recommendedName>
        <fullName evidence="7">Pv-fam-d protein</fullName>
    </recommendedName>
</protein>
<feature type="transmembrane region" description="Helical" evidence="1">
    <location>
        <begin position="260"/>
        <end position="278"/>
    </location>
</feature>
<evidence type="ECO:0008006" key="7">
    <source>
        <dbReference type="Google" id="ProtNLM"/>
    </source>
</evidence>
<evidence type="ECO:0000313" key="5">
    <source>
        <dbReference type="Proteomes" id="UP000078550"/>
    </source>
</evidence>
<evidence type="ECO:0000313" key="4">
    <source>
        <dbReference type="EMBL" id="SBT57747.1"/>
    </source>
</evidence>
<proteinExistence type="predicted"/>
<sequence>MMEKTNKFLLCLNILLSLSTSLWKHQYLNEFSSFDSQIDPRTSRLLRGETEVETFQNYTSLEDKIAHFMKEDEYKFANKLNMFIDEENTLSKYNSLMNNNIFENKINALNSCHNSDKSYRKLKHAQSFEYVDYIDDKFNDFDYDYEQRLHALESDNHYRNKINTHIYEDDHANYDMLRDSFRKKYKAKEKSLFSCFINYMKKSDKKYEADLMNLLNNKYKIYRRNRDSLLNTTKMYFKVFNPVLIPIIAALIFHYLGSPLGVLISVIVLNVASVYLGYKFIKFLKLCRNYKRMIRTVYRLP</sequence>
<keyword evidence="6" id="KW-1185">Reference proteome</keyword>
<keyword evidence="1" id="KW-0472">Membrane</keyword>
<dbReference type="Proteomes" id="UP000078550">
    <property type="component" value="Unassembled WGS sequence"/>
</dbReference>
<keyword evidence="2" id="KW-0732">Signal</keyword>
<accession>A0A1A9ANG2</accession>
<reference evidence="4" key="1">
    <citation type="submission" date="2016-05" db="EMBL/GenBank/DDBJ databases">
        <authorList>
            <person name="Lavstsen T."/>
            <person name="Jespersen J.S."/>
        </authorList>
    </citation>
    <scope>NUCLEOTIDE SEQUENCE [LARGE SCALE GENOMIC DNA]</scope>
</reference>
<name>A0A1A9ANG2_PLAOA</name>
<keyword evidence="1" id="KW-1133">Transmembrane helix</keyword>
<evidence type="ECO:0000313" key="6">
    <source>
        <dbReference type="Proteomes" id="UP000078555"/>
    </source>
</evidence>